<dbReference type="InParanoid" id="Q2LR70"/>
<proteinExistence type="predicted"/>
<dbReference type="Proteomes" id="UP000001933">
    <property type="component" value="Chromosome"/>
</dbReference>
<organism evidence="1 2">
    <name type="scientific">Syntrophus aciditrophicus (strain SB)</name>
    <dbReference type="NCBI Taxonomy" id="56780"/>
    <lineage>
        <taxon>Bacteria</taxon>
        <taxon>Pseudomonadati</taxon>
        <taxon>Thermodesulfobacteriota</taxon>
        <taxon>Syntrophia</taxon>
        <taxon>Syntrophales</taxon>
        <taxon>Syntrophaceae</taxon>
        <taxon>Syntrophus</taxon>
    </lineage>
</organism>
<name>Q2LR70_SYNAS</name>
<dbReference type="KEGG" id="sat:SYN_03413"/>
<sequence length="55" mass="6654">MPAYRYHTISTKKGAQDFFFFSSTERDEKEVTAYEKTVRMDYCRVDSFTLSWILR</sequence>
<accession>Q2LR70</accession>
<dbReference type="EMBL" id="CP000252">
    <property type="protein sequence ID" value="ABC76579.1"/>
    <property type="molecule type" value="Genomic_DNA"/>
</dbReference>
<keyword evidence="2" id="KW-1185">Reference proteome</keyword>
<dbReference type="HOGENOM" id="CLU_3030784_0_0_7"/>
<protein>
    <submittedName>
        <fullName evidence="1">Hypothetical cytosolic protein</fullName>
    </submittedName>
</protein>
<dbReference type="STRING" id="56780.SYN_03413"/>
<dbReference type="AlphaFoldDB" id="Q2LR70"/>
<evidence type="ECO:0000313" key="1">
    <source>
        <dbReference type="EMBL" id="ABC76579.1"/>
    </source>
</evidence>
<gene>
    <name evidence="1" type="ORF">SYN_03413</name>
</gene>
<evidence type="ECO:0000313" key="2">
    <source>
        <dbReference type="Proteomes" id="UP000001933"/>
    </source>
</evidence>
<reference evidence="1 2" key="1">
    <citation type="journal article" date="2007" name="Proc. Natl. Acad. Sci. U.S.A.">
        <title>The genome of Syntrophus aciditrophicus: life at the thermodynamic limit of microbial growth.</title>
        <authorList>
            <person name="McInerney M.J."/>
            <person name="Rohlin L."/>
            <person name="Mouttaki H."/>
            <person name="Kim U."/>
            <person name="Krupp R.S."/>
            <person name="Rios-Hernandez L."/>
            <person name="Sieber J."/>
            <person name="Struchtemeyer C.G."/>
            <person name="Bhattacharyya A."/>
            <person name="Campbell J.W."/>
            <person name="Gunsalus R.P."/>
        </authorList>
    </citation>
    <scope>NUCLEOTIDE SEQUENCE [LARGE SCALE GENOMIC DNA]</scope>
    <source>
        <strain evidence="1 2">SB</strain>
    </source>
</reference>